<keyword evidence="6" id="KW-0175">Coiled coil</keyword>
<feature type="domain" description="NB-ARC" evidence="7">
    <location>
        <begin position="174"/>
        <end position="342"/>
    </location>
</feature>
<evidence type="ECO:0000313" key="10">
    <source>
        <dbReference type="EMBL" id="KAL3750236.1"/>
    </source>
</evidence>
<dbReference type="Gene3D" id="3.80.10.10">
    <property type="entry name" value="Ribonuclease Inhibitor"/>
    <property type="match status" value="7"/>
</dbReference>
<dbReference type="InterPro" id="IPR027417">
    <property type="entry name" value="P-loop_NTPase"/>
</dbReference>
<dbReference type="SUPFAM" id="SSF52540">
    <property type="entry name" value="P-loop containing nucleoside triphosphate hydrolases"/>
    <property type="match status" value="1"/>
</dbReference>
<feature type="domain" description="Disease resistance R13L4/SHOC-2-like LRR" evidence="9">
    <location>
        <begin position="533"/>
        <end position="724"/>
    </location>
</feature>
<dbReference type="InterPro" id="IPR032675">
    <property type="entry name" value="LRR_dom_sf"/>
</dbReference>
<dbReference type="Gene3D" id="1.10.8.430">
    <property type="entry name" value="Helical domain of apoptotic protease-activating factors"/>
    <property type="match status" value="1"/>
</dbReference>
<evidence type="ECO:0000259" key="9">
    <source>
        <dbReference type="Pfam" id="PF23598"/>
    </source>
</evidence>
<dbReference type="EMBL" id="JBJKBG010000002">
    <property type="protein sequence ID" value="KAL3750236.1"/>
    <property type="molecule type" value="Genomic_DNA"/>
</dbReference>
<evidence type="ECO:0000256" key="6">
    <source>
        <dbReference type="SAM" id="Coils"/>
    </source>
</evidence>
<keyword evidence="3" id="KW-0547">Nucleotide-binding</keyword>
<evidence type="ECO:0000259" key="7">
    <source>
        <dbReference type="Pfam" id="PF00931"/>
    </source>
</evidence>
<feature type="domain" description="Disease resistance protein At4g27190-like leucine-rich repeats" evidence="8">
    <location>
        <begin position="2090"/>
        <end position="2205"/>
    </location>
</feature>
<evidence type="ECO:0000256" key="1">
    <source>
        <dbReference type="ARBA" id="ARBA00008894"/>
    </source>
</evidence>
<evidence type="ECO:0000256" key="2">
    <source>
        <dbReference type="ARBA" id="ARBA00022737"/>
    </source>
</evidence>
<proteinExistence type="inferred from homology"/>
<dbReference type="Gene3D" id="3.40.50.300">
    <property type="entry name" value="P-loop containing nucleotide triphosphate hydrolases"/>
    <property type="match status" value="1"/>
</dbReference>
<protein>
    <submittedName>
        <fullName evidence="10">Uncharacterized protein</fullName>
    </submittedName>
</protein>
<accession>A0ABD3LJ57</accession>
<dbReference type="InterPro" id="IPR002182">
    <property type="entry name" value="NB-ARC"/>
</dbReference>
<comment type="similarity">
    <text evidence="1">Belongs to the disease resistance NB-LRR family.</text>
</comment>
<dbReference type="Pfam" id="PF00931">
    <property type="entry name" value="NB-ARC"/>
    <property type="match status" value="1"/>
</dbReference>
<feature type="domain" description="Disease resistance protein At4g27190-like leucine-rich repeats" evidence="8">
    <location>
        <begin position="1449"/>
        <end position="1599"/>
    </location>
</feature>
<dbReference type="GO" id="GO:0005524">
    <property type="term" value="F:ATP binding"/>
    <property type="evidence" value="ECO:0007669"/>
    <property type="project" value="UniProtKB-KW"/>
</dbReference>
<gene>
    <name evidence="10" type="ORF">ACJRO7_011257</name>
</gene>
<evidence type="ECO:0000256" key="4">
    <source>
        <dbReference type="ARBA" id="ARBA00022821"/>
    </source>
</evidence>
<name>A0ABD3LJ57_EUCGL</name>
<dbReference type="InterPro" id="IPR055414">
    <property type="entry name" value="LRR_R13L4/SHOC2-like"/>
</dbReference>
<dbReference type="InterPro" id="IPR057135">
    <property type="entry name" value="At4g27190-like_LRR"/>
</dbReference>
<organism evidence="10 11">
    <name type="scientific">Eucalyptus globulus</name>
    <name type="common">Tasmanian blue gum</name>
    <dbReference type="NCBI Taxonomy" id="34317"/>
    <lineage>
        <taxon>Eukaryota</taxon>
        <taxon>Viridiplantae</taxon>
        <taxon>Streptophyta</taxon>
        <taxon>Embryophyta</taxon>
        <taxon>Tracheophyta</taxon>
        <taxon>Spermatophyta</taxon>
        <taxon>Magnoliopsida</taxon>
        <taxon>eudicotyledons</taxon>
        <taxon>Gunneridae</taxon>
        <taxon>Pentapetalae</taxon>
        <taxon>rosids</taxon>
        <taxon>malvids</taxon>
        <taxon>Myrtales</taxon>
        <taxon>Myrtaceae</taxon>
        <taxon>Myrtoideae</taxon>
        <taxon>Eucalypteae</taxon>
        <taxon>Eucalyptus</taxon>
    </lineage>
</organism>
<feature type="domain" description="Disease resistance protein At4g27190-like leucine-rich repeats" evidence="8">
    <location>
        <begin position="945"/>
        <end position="1091"/>
    </location>
</feature>
<dbReference type="GO" id="GO:0006952">
    <property type="term" value="P:defense response"/>
    <property type="evidence" value="ECO:0007669"/>
    <property type="project" value="UniProtKB-KW"/>
</dbReference>
<evidence type="ECO:0000313" key="11">
    <source>
        <dbReference type="Proteomes" id="UP001634007"/>
    </source>
</evidence>
<feature type="non-terminal residue" evidence="10">
    <location>
        <position position="2333"/>
    </location>
</feature>
<comment type="caution">
    <text evidence="10">The sequence shown here is derived from an EMBL/GenBank/DDBJ whole genome shotgun (WGS) entry which is preliminary data.</text>
</comment>
<dbReference type="PANTHER" id="PTHR33463">
    <property type="entry name" value="NB-ARC DOMAIN-CONTAINING PROTEIN-RELATED"/>
    <property type="match status" value="1"/>
</dbReference>
<feature type="domain" description="Disease resistance protein At4g27190-like leucine-rich repeats" evidence="8">
    <location>
        <begin position="820"/>
        <end position="930"/>
    </location>
</feature>
<dbReference type="InterPro" id="IPR050905">
    <property type="entry name" value="Plant_NBS-LRR"/>
</dbReference>
<keyword evidence="5" id="KW-0067">ATP-binding</keyword>
<keyword evidence="2" id="KW-0677">Repeat</keyword>
<dbReference type="InterPro" id="IPR042197">
    <property type="entry name" value="Apaf_helical"/>
</dbReference>
<dbReference type="Pfam" id="PF23247">
    <property type="entry name" value="LRR_RPS2"/>
    <property type="match status" value="7"/>
</dbReference>
<feature type="domain" description="Disease resistance protein At4g27190-like leucine-rich repeats" evidence="8">
    <location>
        <begin position="1844"/>
        <end position="1993"/>
    </location>
</feature>
<dbReference type="PRINTS" id="PR00364">
    <property type="entry name" value="DISEASERSIST"/>
</dbReference>
<dbReference type="Proteomes" id="UP001634007">
    <property type="component" value="Unassembled WGS sequence"/>
</dbReference>
<sequence length="2333" mass="265585">MAQFATSVASNLMSKLGEYLFAPIGRQFGYVLRYKSYVQDLENGVKKLENARKRVQSSADEAMYDGKSIHDDIKEWLDEVKSRIGEAQNLLKQGESAQNACFRGWLPNPMVRHPVGKKVKKMTRVIQGLHDETANNNFRKVYCESTPTGIVTTPTFTPRSVDKKEDVLESRAKILEEVMEAIADDKLCVIGVYGLGGVGKSKLLEDVERRVKKEKLSDVVVMANVTRNLDLQKIQGEIADALGLKLMNVESTRGRADRLRERLECDREKRILIILDNLWKKLELKEVGIPCGDDNKVRGCKLLLSSRHQDVLRIDMCSDRAFRLNELNHGEAQRLFERIVEDRVNDLDIKPLVDGVIKNCGGLPLLILSVAKRLKHGDLAEWRNAWNNKELSDAKSIVELNYNDLQDERIRSLFLVSAVDLGKVLMRCTLAYCMGLGLYKKFKTIEDARDMLTVDLHSLRDSSLLLDSDDMKQFETRDMVEFKMHDVFIDVAISIASTQWNALVGREDYGVKEWSEEERRKCTAMSFPFVGIDELPDRLDCPNLRMLLLAENNPYLKISESFFECTKKLQVLDFTGLSFTSLPSSIEYLEDLKSLCLDYCDLEDVTILGKLKGLQFLSFYSSAITRLPKEIGELIELRFLNLTGCTELKIIEPGVLGRLVNLEELYMEDSFDKWEAEDEVRQSNASLAELKNMKKLSTLHIAIPHSAYLSRDLPFQKLNKHKIQIGRIWDWSGKNTESRILKLKLDSGNLLLEEWVSKYLRKTRDLHLDGSQDGIDSIHDLCDKGFQELKHLHVQNSPSFQYVVRSTENVECITFTRLESLFLENLNNLKKFCHGCLALESFSKLKILKVDNCGEIEHLFPLSMKRIISQLEEIEISSCHLMQHIIADVEADEDADEIYDDTKVKSCNLRRLTLRNLPKMMSFCKTADHSVDFFDGQQVSLPWLESLTLSTLPRLKEIWNSQYPSDVSNLKFFKVEDCAFLMSIFPSNLVIKLQNLEAITIERCQFIRKVVNLEGLTSSGDVKILPRLITLTLSDLPRLEHIWNKNPRIALCFPKLRVLKVQGCENMRFIFSSSMAKALQQIKEIKIARCKLLEKIMDVQEEESKKAASLHTLKFPLLSSLSLEELPNLRTFSHGTHYIHCPTLTRLRISGCPKMMTLSSFEGKQQMITANTGLQQAFGGVNSSLSLPILFDQNILFPSLEELTIVSCGLTKIWHNELSQDSFCKLASITIRDCKNLSHIFPSNIIKVFQSLKMIEVVNCTSLESLIENVAVTTKKRPKSLVFSNLNKVKLWDLPRLDALVTSSSQATLSLLSLTTVNLRNCHNLRYLFTYDTSGTLVKLEMLDVSDCNKMQEVVAMEESQEQKLKAVKFSCLRTLKLWSLKSLISFSSGSCAFEFPSLTNLSILECIELKAFILRLPMPRVETTNEGTPGSDESPPSLFDEKVLFPSLEELKLWSMCQLKRIWHNQLHGQSFCKLASLTVKLCENLSHVFPSNSMDMLQSLSKIEVVGCPSLEALFELVSLSSEERQKPLELSALKKMKLLNLPRLTDILKGDYEVTLTFPSLMELNVRSCPSLSYLFSSTTAKTLHELVVLDISCCNNLRGIIVMEEGKGKIAETFEFRHLAKLKLGDLKSLICFSLDNCAGDGLYPLFDEKLTFPKLVELHIEGVQQEELWNNKILVESFCCLKALEVKQCHNLVNVIPSFMSERMLHYMESLTVEECPRLRNLFTMSMAKSLQQLQYLGLGGCGEMEYIIAKEEEKLEESTNKIVIPQLVTLYLHNMPKLRSFYRGKHISEWPSLKEFTIEDCKAMKVILGDASCRKLEGNSPTNQPLLLVEKVEFPAMESMKILHMNNMEKIWLDDLDSNAFGKLKTLVVEHCEKLLSVFSSYNMLTRFQNLEKITVTDCGSLEVAFQVQEFEFSEACSTNSFQLGEIVLTRLPKMKHVWNGLPRGGLTFGCLQRMEVVKCDSLKSLFPSSVAKNMTQFKELLVMDCGVEEIIAEKDGVGMSASDLFFPQLTDLRLLELPKLGSFCQNSHTLAWPLLKQLRVRHCGKMRSFLFACEFQGCQGTTTSKNQSALFSFEKVISHLEGSTLTMQDVMTMMLQHYVFHNLKELDLACYHNESVAFPSNFLLHRFPNLESLGVICSSFEEIFSEDSFGHGGATRYLYKLCNLKQVWKDGSLMAEILEQIEVLWVRECPSLSIVFPSPTSFHRLTSLEVEDCVGLVQLGTCSAVTSLVHLTRLFLKNCGAMEDVVTDDGNGVEEISFPKLQWLTLDDLLSLESFSPTNCTFRFPSLVWIVVMKCPKMNIFCKGALRTPNLDIVHLSYMEDEWRWE</sequence>
<feature type="domain" description="Disease resistance protein At4g27190-like leucine-rich repeats" evidence="8">
    <location>
        <begin position="1200"/>
        <end position="1348"/>
    </location>
</feature>
<keyword evidence="4" id="KW-0611">Plant defense</keyword>
<evidence type="ECO:0000259" key="8">
    <source>
        <dbReference type="Pfam" id="PF23247"/>
    </source>
</evidence>
<feature type="coiled-coil region" evidence="6">
    <location>
        <begin position="38"/>
        <end position="97"/>
    </location>
</feature>
<dbReference type="PANTHER" id="PTHR33463:SF215">
    <property type="entry name" value="NB-ARC DOMAIN DISEASE RESISTANCE PROTEIN"/>
    <property type="match status" value="1"/>
</dbReference>
<feature type="domain" description="Disease resistance protein At4g27190-like leucine-rich repeats" evidence="8">
    <location>
        <begin position="1707"/>
        <end position="1814"/>
    </location>
</feature>
<keyword evidence="11" id="KW-1185">Reference proteome</keyword>
<evidence type="ECO:0000256" key="3">
    <source>
        <dbReference type="ARBA" id="ARBA00022741"/>
    </source>
</evidence>
<dbReference type="SUPFAM" id="SSF52058">
    <property type="entry name" value="L domain-like"/>
    <property type="match status" value="3"/>
</dbReference>
<dbReference type="Pfam" id="PF23598">
    <property type="entry name" value="LRR_14"/>
    <property type="match status" value="1"/>
</dbReference>
<reference evidence="10 11" key="1">
    <citation type="submission" date="2024-11" db="EMBL/GenBank/DDBJ databases">
        <title>Chromosome-level genome assembly of Eucalyptus globulus Labill. provides insights into its genome evolution.</title>
        <authorList>
            <person name="Li X."/>
        </authorList>
    </citation>
    <scope>NUCLEOTIDE SEQUENCE [LARGE SCALE GENOMIC DNA]</scope>
    <source>
        <strain evidence="10">CL2024</strain>
        <tissue evidence="10">Fresh tender leaves</tissue>
    </source>
</reference>
<evidence type="ECO:0000256" key="5">
    <source>
        <dbReference type="ARBA" id="ARBA00022840"/>
    </source>
</evidence>
<dbReference type="SUPFAM" id="SSF52047">
    <property type="entry name" value="RNI-like"/>
    <property type="match status" value="2"/>
</dbReference>